<dbReference type="EMBL" id="LYBW01000061">
    <property type="protein sequence ID" value="ODR89570.1"/>
    <property type="molecule type" value="Genomic_DNA"/>
</dbReference>
<reference evidence="2" key="1">
    <citation type="submission" date="2016-05" db="EMBL/GenBank/DDBJ databases">
        <authorList>
            <person name="Li Y."/>
        </authorList>
    </citation>
    <scope>NUCLEOTIDE SEQUENCE [LARGE SCALE GENOMIC DNA]</scope>
    <source>
        <strain evidence="2">YIC4027</strain>
    </source>
</reference>
<dbReference type="Proteomes" id="UP000094342">
    <property type="component" value="Unassembled WGS sequence"/>
</dbReference>
<organism evidence="1 2">
    <name type="scientific">Sinorhizobium alkalisoli</name>
    <dbReference type="NCBI Taxonomy" id="1752398"/>
    <lineage>
        <taxon>Bacteria</taxon>
        <taxon>Pseudomonadati</taxon>
        <taxon>Pseudomonadota</taxon>
        <taxon>Alphaproteobacteria</taxon>
        <taxon>Hyphomicrobiales</taxon>
        <taxon>Rhizobiaceae</taxon>
        <taxon>Sinorhizobium/Ensifer group</taxon>
        <taxon>Sinorhizobium</taxon>
    </lineage>
</organism>
<sequence>MMRAGKALDSLVTGLHGRVADEAEWEAVVALANHTLLTPALFASLAQSGQINRLPRDVHDYLAFIHDRNRHRNLRLREQLSEAVAALNGAGIVPILLKGAIPIFLSPVERLPNRMTSDLDIAVEADEEAPARACLEERGYRQVPDDRGMSRPQDAGILELRPYRPDGFLRQQPTERNGLLVTIPLPQARAMHWIMHDLIKEGDYWRGRMDLRHLYDLARLSDSEHLDWAELRKAMLDKSTRNALDTQLLSMHHFFGTKIPVESAGCLTARLQHWRRVFTVRHPVVGAPLRLAGNVIWGLRRLSRAQELARRNPVDLARRIGLILSNRGLRSKI</sequence>
<dbReference type="RefSeq" id="WP_069460136.1">
    <property type="nucleotide sequence ID" value="NZ_LYBW01000061.1"/>
</dbReference>
<name>A0A1E3V7M0_9HYPH</name>
<accession>A0A1E3V7M0</accession>
<evidence type="ECO:0000313" key="1">
    <source>
        <dbReference type="EMBL" id="ODR89570.1"/>
    </source>
</evidence>
<comment type="caution">
    <text evidence="1">The sequence shown here is derived from an EMBL/GenBank/DDBJ whole genome shotgun (WGS) entry which is preliminary data.</text>
</comment>
<gene>
    <name evidence="1" type="ORF">A8M32_19830</name>
</gene>
<dbReference type="Pfam" id="PF14907">
    <property type="entry name" value="NTP_transf_5"/>
    <property type="match status" value="1"/>
</dbReference>
<evidence type="ECO:0000313" key="2">
    <source>
        <dbReference type="Proteomes" id="UP000094342"/>
    </source>
</evidence>
<dbReference type="InterPro" id="IPR039498">
    <property type="entry name" value="NTP_transf_5"/>
</dbReference>
<protein>
    <recommendedName>
        <fullName evidence="3">Nucleotidyltransferase family protein</fullName>
    </recommendedName>
</protein>
<proteinExistence type="predicted"/>
<evidence type="ECO:0008006" key="3">
    <source>
        <dbReference type="Google" id="ProtNLM"/>
    </source>
</evidence>
<dbReference type="STRING" id="1752398.A8M32_19830"/>
<keyword evidence="2" id="KW-1185">Reference proteome</keyword>
<dbReference type="AlphaFoldDB" id="A0A1E3V7M0"/>